<protein>
    <submittedName>
        <fullName evidence="1">Unannotated protein</fullName>
    </submittedName>
</protein>
<sequence>MIDRRTPVIVGVGQHNGATEATEPIDIIVTAARRAYENSGATPALDLIALTKIGTFSYRNAPRLVGERLGQPDVRTLQANHGGHTTQVVLAHVASEIAQGRIGTALIAGGELGSALRSGRARPDLGTPPLSGRNADLDGYPDDALGDDLFQWICHPHEAALGIAEPIQMYPLMDTALGAALGRTRDEHVHAISSLWARFSEVARHNEYAADRRGHSVRSSFGS</sequence>
<name>A0A6J6ZJJ5_9ZZZZ</name>
<accession>A0A6J6ZJJ5</accession>
<dbReference type="EMBL" id="CAFBMH010000157">
    <property type="protein sequence ID" value="CAB4933174.1"/>
    <property type="molecule type" value="Genomic_DNA"/>
</dbReference>
<reference evidence="1" key="1">
    <citation type="submission" date="2020-05" db="EMBL/GenBank/DDBJ databases">
        <authorList>
            <person name="Chiriac C."/>
            <person name="Salcher M."/>
            <person name="Ghai R."/>
            <person name="Kavagutti S V."/>
        </authorList>
    </citation>
    <scope>NUCLEOTIDE SEQUENCE</scope>
</reference>
<dbReference type="GO" id="GO:0016746">
    <property type="term" value="F:acyltransferase activity"/>
    <property type="evidence" value="ECO:0007669"/>
    <property type="project" value="InterPro"/>
</dbReference>
<dbReference type="AlphaFoldDB" id="A0A6J6ZJJ5"/>
<organism evidence="1">
    <name type="scientific">freshwater metagenome</name>
    <dbReference type="NCBI Taxonomy" id="449393"/>
    <lineage>
        <taxon>unclassified sequences</taxon>
        <taxon>metagenomes</taxon>
        <taxon>ecological metagenomes</taxon>
    </lineage>
</organism>
<dbReference type="EMBL" id="CAFABA010000019">
    <property type="protein sequence ID" value="CAB4820975.1"/>
    <property type="molecule type" value="Genomic_DNA"/>
</dbReference>
<dbReference type="Gene3D" id="3.40.47.10">
    <property type="match status" value="1"/>
</dbReference>
<evidence type="ECO:0000313" key="1">
    <source>
        <dbReference type="EMBL" id="CAB4820975.1"/>
    </source>
</evidence>
<dbReference type="EMBL" id="CAFBOS010000250">
    <property type="protein sequence ID" value="CAB5022133.1"/>
    <property type="molecule type" value="Genomic_DNA"/>
</dbReference>
<proteinExistence type="predicted"/>
<dbReference type="InterPro" id="IPR016039">
    <property type="entry name" value="Thiolase-like"/>
</dbReference>
<gene>
    <name evidence="1" type="ORF">UFOPK3139_00697</name>
    <name evidence="2" type="ORF">UFOPK3543_02786</name>
    <name evidence="3" type="ORF">UFOPK3967_02832</name>
</gene>
<evidence type="ECO:0000313" key="2">
    <source>
        <dbReference type="EMBL" id="CAB4933174.1"/>
    </source>
</evidence>
<evidence type="ECO:0000313" key="3">
    <source>
        <dbReference type="EMBL" id="CAB5022133.1"/>
    </source>
</evidence>
<dbReference type="SUPFAM" id="SSF53901">
    <property type="entry name" value="Thiolase-like"/>
    <property type="match status" value="1"/>
</dbReference>